<evidence type="ECO:0000313" key="3">
    <source>
        <dbReference type="EMBL" id="GHI66797.1"/>
    </source>
</evidence>
<feature type="coiled-coil region" evidence="1">
    <location>
        <begin position="392"/>
        <end position="423"/>
    </location>
</feature>
<dbReference type="RefSeq" id="WP_229875513.1">
    <property type="nucleotide sequence ID" value="NZ_BMRL01000007.1"/>
</dbReference>
<feature type="compositionally biased region" description="Low complexity" evidence="2">
    <location>
        <begin position="705"/>
        <end position="716"/>
    </location>
</feature>
<name>A0ABQ3SFS1_9ACTN</name>
<sequence>MIPPTALPAPARSRWQPLRMGLVDLFHYDVEEFHFRDGRLLLRGNNGTGKSKVLALTLPFLLDGDLSARRVEPDGDAGKRMEWNLLLGGEHPHSERLGYTWVEFGRRDGTSGEEHFRTLVCGLKAVSGRGIARHWWAVTGQRIDHAPAAAPSEGTLSLLDGTGTVLSRDRLIEAVAGHGMVYDQAKTYRRAVDEALFGLGEQRYGALVDLLIQLRQPQLSKRPNEVALSRALTEALPPMDQALIADVAEAFRSLDEEKEELRSARSAERAASVFLDHYQRYARIASRRRARLPRTEHSKYEHLQRDLAGAQEEKAAAQEQRAAAAERIAALTGDQARLEATEAALREGPEMRSAHELDRAARAVERSQDDSTRADSDREEARLLHTRVRGRLGAAENRLRSAREHAEDTLRRAGEAAEEARLELPAAEGLPTAELRAAVTEAIDRRHRTLAHVADLASLAEDTAAERRTAALRLDEAETDLARATEAQEAADASVTDAGRALIDAVREHVGRCAELVYADPTGLLDELQEWTVRQDGPCPARRHAARAHGATAAELADRTAQAAQRRAALEARVLEAQEELAALEAGGRSGPRAPHTRTPGSRDRMPGAPFWRLVDFRDHVGDRDRAGLEAALEAAGLLDAWVRSDGSALSADDHDVLLAPRSAPPAGPSLADVLCAAVDRGDARAAAVDEEAVTRLLAAVGLGAPLGDTPTAGPRTPDDGAADPGPAGDTWVAADGRYRVGVLTGRWGKPAAEYVGEGAREAARRMRIAGLRDELGRLQQQWTDLDAQARTLASRRLVLDAELAAVPDEDPLTRAQARAAATADTVRHVRNRRADRADALQASAERAERASTELHETAADLGLPPDRPALARVREALAELATVLAELWPALRERTEAFRQTAEEREETQRAGERTAELGLRADEAARQAAAAAERLATLRSTVGAAVAELQRRLADTAKALRACTAEQKLLQERHGEADRRASRAEGRIEQLEQDVASAAAARSEAIAALRRFSATGLIAVALPDLAVPAPGGGTWTATSAIALARSLDAELAATDDSDGAWERVQRRLSEELKTLQDALSRHGHRASARMVEEGMVVDIVYQGRERAVPELVEALAVEVGELNRILSAHEREILETHLITEVAGTLQELIGAAERKVVAMNAELEERPTSTGMTLRLVWRASRKAPAGLAQARGRLLQTADAWTPEDRAAVGEFLQTQIARQQTEDVAGSWLEHLTAALDYRSWHEFAVERQQHGRWVPATGPASGGERVLAVSVPLFAAASSHYASAGSPYAPRLVTLDEAFAGVDDDSRAKCLGLLHAFDLDVVMTSEREWACYPQVPGIAIAQLSRVDEVAAVLVTRWEWDGTARTRRADPVRPAEPEALWA</sequence>
<evidence type="ECO:0000313" key="4">
    <source>
        <dbReference type="Proteomes" id="UP000613974"/>
    </source>
</evidence>
<feature type="coiled-coil region" evidence="1">
    <location>
        <begin position="467"/>
        <end position="494"/>
    </location>
</feature>
<dbReference type="Pfam" id="PF13558">
    <property type="entry name" value="SbcC_Walker_B"/>
    <property type="match status" value="1"/>
</dbReference>
<feature type="region of interest" description="Disordered" evidence="2">
    <location>
        <begin position="705"/>
        <end position="728"/>
    </location>
</feature>
<protein>
    <recommendedName>
        <fullName evidence="5">TIGR02680 family protein</fullName>
    </recommendedName>
</protein>
<feature type="coiled-coil region" evidence="1">
    <location>
        <begin position="923"/>
        <end position="1010"/>
    </location>
</feature>
<evidence type="ECO:0000256" key="1">
    <source>
        <dbReference type="SAM" id="Coils"/>
    </source>
</evidence>
<organism evidence="3 4">
    <name type="scientific">Streptomyces nojiriensis</name>
    <dbReference type="NCBI Taxonomy" id="66374"/>
    <lineage>
        <taxon>Bacteria</taxon>
        <taxon>Bacillati</taxon>
        <taxon>Actinomycetota</taxon>
        <taxon>Actinomycetes</taxon>
        <taxon>Kitasatosporales</taxon>
        <taxon>Streptomycetaceae</taxon>
        <taxon>Streptomyces</taxon>
    </lineage>
</organism>
<gene>
    <name evidence="3" type="ORF">Snoj_07150</name>
</gene>
<feature type="region of interest" description="Disordered" evidence="2">
    <location>
        <begin position="585"/>
        <end position="606"/>
    </location>
</feature>
<feature type="region of interest" description="Disordered" evidence="2">
    <location>
        <begin position="348"/>
        <end position="378"/>
    </location>
</feature>
<dbReference type="SUPFAM" id="SSF52540">
    <property type="entry name" value="P-loop containing nucleoside triphosphate hydrolases"/>
    <property type="match status" value="1"/>
</dbReference>
<dbReference type="NCBIfam" id="TIGR02680">
    <property type="entry name" value="TIGR02680 family protein"/>
    <property type="match status" value="1"/>
</dbReference>
<keyword evidence="1" id="KW-0175">Coiled coil</keyword>
<evidence type="ECO:0008006" key="5">
    <source>
        <dbReference type="Google" id="ProtNLM"/>
    </source>
</evidence>
<comment type="caution">
    <text evidence="3">The sequence shown here is derived from an EMBL/GenBank/DDBJ whole genome shotgun (WGS) entry which is preliminary data.</text>
</comment>
<reference evidence="4" key="1">
    <citation type="submission" date="2023-07" db="EMBL/GenBank/DDBJ databases">
        <title>Whole genome shotgun sequence of Streptomyces nojiriensis NBRC 13794.</title>
        <authorList>
            <person name="Komaki H."/>
            <person name="Tamura T."/>
        </authorList>
    </citation>
    <scope>NUCLEOTIDE SEQUENCE [LARGE SCALE GENOMIC DNA]</scope>
    <source>
        <strain evidence="4">NBRC 13794</strain>
    </source>
</reference>
<dbReference type="GeneID" id="95595099"/>
<feature type="coiled-coil region" evidence="1">
    <location>
        <begin position="300"/>
        <end position="334"/>
    </location>
</feature>
<accession>A0ABQ3SFS1</accession>
<dbReference type="InterPro" id="IPR013496">
    <property type="entry name" value="CHP02680"/>
</dbReference>
<evidence type="ECO:0000256" key="2">
    <source>
        <dbReference type="SAM" id="MobiDB-lite"/>
    </source>
</evidence>
<dbReference type="EMBL" id="BNEC01000003">
    <property type="protein sequence ID" value="GHI66797.1"/>
    <property type="molecule type" value="Genomic_DNA"/>
</dbReference>
<dbReference type="Proteomes" id="UP000613974">
    <property type="component" value="Unassembled WGS sequence"/>
</dbReference>
<dbReference type="InterPro" id="IPR027417">
    <property type="entry name" value="P-loop_NTPase"/>
</dbReference>
<keyword evidence="4" id="KW-1185">Reference proteome</keyword>
<proteinExistence type="predicted"/>